<dbReference type="RefSeq" id="WP_018946109.1">
    <property type="nucleotide sequence ID" value="NZ_MUZR01000029.1"/>
</dbReference>
<protein>
    <submittedName>
        <fullName evidence="3">Arylesterase</fullName>
    </submittedName>
</protein>
<dbReference type="PANTHER" id="PTHR30383">
    <property type="entry name" value="THIOESTERASE 1/PROTEASE 1/LYSOPHOSPHOLIPASE L1"/>
    <property type="match status" value="1"/>
</dbReference>
<sequence length="229" mass="25119">MLRFPFIVVGLFALLLSLPLAANSPEETNSSASVDGENGAHPLLVFGDSLSTAWGMDESEGWVALLEERLADRDAAWEVHNASISGETTAGGRQRLPDNLERTEPDLVILELGGNDGLRGLSPAAMRDNLEAMLDAIDAAGAETLLLGIRIPPNYGPQYTDRFEAVFRDLAEERELAFEPFFLDGIADDDVMMHDDGIHPSAEAQPQLLDNLWPSLKPVLERVEREERQ</sequence>
<dbReference type="InterPro" id="IPR036514">
    <property type="entry name" value="SGNH_hydro_sf"/>
</dbReference>
<dbReference type="AlphaFoldDB" id="A0A1V2ZXW7"/>
<proteinExistence type="predicted"/>
<dbReference type="CDD" id="cd01822">
    <property type="entry name" value="Lysophospholipase_L1_like"/>
    <property type="match status" value="1"/>
</dbReference>
<dbReference type="Gene3D" id="3.40.50.1110">
    <property type="entry name" value="SGNH hydrolase"/>
    <property type="match status" value="1"/>
</dbReference>
<organism evidence="3 4">
    <name type="scientific">Thioalkalivibrio halophilus</name>
    <dbReference type="NCBI Taxonomy" id="252474"/>
    <lineage>
        <taxon>Bacteria</taxon>
        <taxon>Pseudomonadati</taxon>
        <taxon>Pseudomonadota</taxon>
        <taxon>Gammaproteobacteria</taxon>
        <taxon>Chromatiales</taxon>
        <taxon>Ectothiorhodospiraceae</taxon>
        <taxon>Thioalkalivibrio</taxon>
    </lineage>
</organism>
<dbReference type="InterPro" id="IPR013830">
    <property type="entry name" value="SGNH_hydro"/>
</dbReference>
<comment type="caution">
    <text evidence="3">The sequence shown here is derived from an EMBL/GenBank/DDBJ whole genome shotgun (WGS) entry which is preliminary data.</text>
</comment>
<feature type="signal peptide" evidence="1">
    <location>
        <begin position="1"/>
        <end position="22"/>
    </location>
</feature>
<dbReference type="OrthoDB" id="9786188at2"/>
<dbReference type="GO" id="GO:0004622">
    <property type="term" value="F:phosphatidylcholine lysophospholipase activity"/>
    <property type="evidence" value="ECO:0007669"/>
    <property type="project" value="TreeGrafter"/>
</dbReference>
<evidence type="ECO:0000259" key="2">
    <source>
        <dbReference type="Pfam" id="PF13472"/>
    </source>
</evidence>
<dbReference type="STRING" id="252474.B1A74_08395"/>
<evidence type="ECO:0000256" key="1">
    <source>
        <dbReference type="SAM" id="SignalP"/>
    </source>
</evidence>
<reference evidence="3 4" key="1">
    <citation type="submission" date="2017-02" db="EMBL/GenBank/DDBJ databases">
        <title>Genomic diversity within the haloalkaliphilic genus Thioalkalivibrio.</title>
        <authorList>
            <person name="Ahn A.-C."/>
            <person name="Meier-Kolthoff J."/>
            <person name="Overmars L."/>
            <person name="Richter M."/>
            <person name="Woyke T."/>
            <person name="Sorokin D.Y."/>
            <person name="Muyzer G."/>
        </authorList>
    </citation>
    <scope>NUCLEOTIDE SEQUENCE [LARGE SCALE GENOMIC DNA]</scope>
    <source>
        <strain evidence="3 4">HL17</strain>
    </source>
</reference>
<dbReference type="InterPro" id="IPR051532">
    <property type="entry name" value="Ester_Hydrolysis_Enzymes"/>
</dbReference>
<dbReference type="SUPFAM" id="SSF52266">
    <property type="entry name" value="SGNH hydrolase"/>
    <property type="match status" value="1"/>
</dbReference>
<dbReference type="PANTHER" id="PTHR30383:SF24">
    <property type="entry name" value="THIOESTERASE 1_PROTEASE 1_LYSOPHOSPHOLIPASE L1"/>
    <property type="match status" value="1"/>
</dbReference>
<feature type="chain" id="PRO_5010706600" evidence="1">
    <location>
        <begin position="23"/>
        <end position="229"/>
    </location>
</feature>
<evidence type="ECO:0000313" key="4">
    <source>
        <dbReference type="Proteomes" id="UP000189177"/>
    </source>
</evidence>
<name>A0A1V2ZXW7_9GAMM</name>
<keyword evidence="1" id="KW-0732">Signal</keyword>
<dbReference type="Proteomes" id="UP000189177">
    <property type="component" value="Unassembled WGS sequence"/>
</dbReference>
<evidence type="ECO:0000313" key="3">
    <source>
        <dbReference type="EMBL" id="OOC09906.1"/>
    </source>
</evidence>
<accession>A0A1V2ZXW7</accession>
<keyword evidence="4" id="KW-1185">Reference proteome</keyword>
<feature type="domain" description="SGNH hydrolase-type esterase" evidence="2">
    <location>
        <begin position="45"/>
        <end position="204"/>
    </location>
</feature>
<dbReference type="Pfam" id="PF13472">
    <property type="entry name" value="Lipase_GDSL_2"/>
    <property type="match status" value="1"/>
</dbReference>
<dbReference type="EMBL" id="MUZR01000029">
    <property type="protein sequence ID" value="OOC09906.1"/>
    <property type="molecule type" value="Genomic_DNA"/>
</dbReference>
<gene>
    <name evidence="3" type="ORF">B1A74_08395</name>
</gene>